<dbReference type="InterPro" id="IPR001846">
    <property type="entry name" value="VWF_type-D"/>
</dbReference>
<organism evidence="9">
    <name type="scientific">Rhipicephalus appendiculatus</name>
    <name type="common">Brown ear tick</name>
    <dbReference type="NCBI Taxonomy" id="34631"/>
    <lineage>
        <taxon>Eukaryota</taxon>
        <taxon>Metazoa</taxon>
        <taxon>Ecdysozoa</taxon>
        <taxon>Arthropoda</taxon>
        <taxon>Chelicerata</taxon>
        <taxon>Arachnida</taxon>
        <taxon>Acari</taxon>
        <taxon>Parasitiformes</taxon>
        <taxon>Ixodida</taxon>
        <taxon>Ixodoidea</taxon>
        <taxon>Ixodidae</taxon>
        <taxon>Rhipicephalinae</taxon>
        <taxon>Rhipicephalus</taxon>
        <taxon>Rhipicephalus</taxon>
    </lineage>
</organism>
<keyword evidence="4" id="KW-0325">Glycoprotein</keyword>
<dbReference type="PROSITE" id="PS51233">
    <property type="entry name" value="VWFD"/>
    <property type="match status" value="1"/>
</dbReference>
<evidence type="ECO:0000256" key="1">
    <source>
        <dbReference type="ARBA" id="ARBA00022729"/>
    </source>
</evidence>
<feature type="chain" id="PRO_5007285282" evidence="6">
    <location>
        <begin position="19"/>
        <end position="1540"/>
    </location>
</feature>
<evidence type="ECO:0000313" key="9">
    <source>
        <dbReference type="EMBL" id="JAP78162.1"/>
    </source>
</evidence>
<evidence type="ECO:0000259" key="8">
    <source>
        <dbReference type="PROSITE" id="PS51233"/>
    </source>
</evidence>
<protein>
    <submittedName>
        <fullName evidence="9">Vitellogenin 3</fullName>
    </submittedName>
</protein>
<evidence type="ECO:0000256" key="4">
    <source>
        <dbReference type="ARBA" id="ARBA00023180"/>
    </source>
</evidence>
<dbReference type="Pfam" id="PF00094">
    <property type="entry name" value="VWD"/>
    <property type="match status" value="1"/>
</dbReference>
<evidence type="ECO:0000256" key="6">
    <source>
        <dbReference type="SAM" id="SignalP"/>
    </source>
</evidence>
<sequence>MKVLVAVALLLSAGAVTGFDNGKEYVYNYEGKIQTINLDQPRHSNGFAFRSKVSLQPKGDLTYFKVSDFVVDLFHAETIDLKTHTFNFQPHEQLTNYLERPFAAAFKDGRFEHAELGKDEPLWSHNVKKGIISLFQLDLSKRSQINPLGNEFIVTEDGLNGQCQTTYVLSEEGGGLQVTKIKDIEKCEQRPYHFTGTLKGKPCTDCKSRKWLPLTMTSEVKYRLRGTRENYVIGYACGTSDQVLAPYGDGKKFHVQINNTATLVEEHDNAAEIALPEVESHQRLSHTFPKAEDAVTGLDLHAPNHYVQEFGLTGSRETFIEGLKRLAAVEYSDEDYKNMRDKPSASMLFLQLFSNMLTLTYDEISDIYNQHVLNAPNGAKKHVRNAFLDLLAAAGNNPHISFALKLINAGQLSTDEADRLLLKLPNNLKEFSVAVVSELANVCHSEFVTASESLRSTCILAVSALAGGARCNRATNLLEADSGLCSPHIVELFFNYSVTPEEVRARSEQRVSYYINAAGNLATSGAVRYLQRFADSRSNQPITRRMAALWALTRAAPFNPSLVRSIVLPIYENTSEPHLVRAAAFVNIILSNPDLFILRHMARSLIDDPSDHLVSYVSSALRGVAGSKFPCLQDLVQKLRYVLPLWDNVPRLSKPVDIMKSVIYASSGYNRQYDTGSLSVLSIIRSDDSFLPHSVYASTQAYAAGNVYEVFALSFEQWGMDRLVNALLGPTPGSTRNLWNVLGRRRFTRSDSETSRKHVEQALPIADREYEPVYGRLNLQLFGHTVKLMHIDESALAAVQSNEPPAAALGHVLGEEEHSKHFYLVEDLIVLVPTEVGFPVYFDIKTAEFTYGNRAKLDFEHTEDGKFVVDFKRHFVHEVRSYKMLGVALTFNRSSLGSGYDSRQLFSMPLELQLTLDPVQRKLSVKRSVSPPVDVFNYHFVPFTFQLPYDRSSIEEPKSLPGFALHNVDDLYLFDRTYLNGSIGASLNFQGYALKKDLRANLRDFFQGMDFREKFEYLIVNPRWSPRAFRMRILPAEPDPVNLIELDLSHHFYKPEDAERLTQFGLEDVPTSEGEERPYTHAVLGSLAYRGGSWEKKLSWELRYSFSKDLFRHKLLFYYDRQPFSPSERNHTKICLEASAKFPKPDATRLPQAAAFHQGKEIHAFAKLYYGSNCGDDSSVYFNGKYTHTDEDAKDIQANAAGVALTSKRVSRLRELHAKCSKEREQGIPLGHQCVHYLYRSSRLGKLILDVQYRNPKPLLPNMLRRYLAYTRPYSINPGFLSIVFSHMTGPSGELHVESQVPALARKPHADVVVTDPSGHTHHYDHVPLKTHLLEPHIFYGFRYTNLAEYSPYYRHRYCDVQSHSARTFDGVIVDLPKTDCYKVVARDCSVNRRFVVLARSLPNPSFSRALKIFIHNTEIEVLPAGDGNQAMVKVDGAAVAVSDSETYAHTVAGAELFTVSKEIGMYELLSKSYGLDVFFNSKVLFVQVAPFYRGKVCGLCGDYNYDRQHELVGSDLHLYRDTIGFAKSYVVPSGDCTPP</sequence>
<feature type="domain" description="Vitellogenin" evidence="7">
    <location>
        <begin position="19"/>
        <end position="695"/>
    </location>
</feature>
<accession>A0A131YI50</accession>
<dbReference type="SMART" id="SM01169">
    <property type="entry name" value="DUF1943"/>
    <property type="match status" value="1"/>
</dbReference>
<name>A0A131YI50_RHIAP</name>
<evidence type="ECO:0000256" key="3">
    <source>
        <dbReference type="ARBA" id="ARBA00023157"/>
    </source>
</evidence>
<dbReference type="PANTHER" id="PTHR23345">
    <property type="entry name" value="VITELLOGENIN-RELATED"/>
    <property type="match status" value="1"/>
</dbReference>
<keyword evidence="2" id="KW-0758">Storage protein</keyword>
<feature type="domain" description="VWFD" evidence="8">
    <location>
        <begin position="1355"/>
        <end position="1538"/>
    </location>
</feature>
<dbReference type="InterPro" id="IPR001747">
    <property type="entry name" value="Vitellogenin_N"/>
</dbReference>
<feature type="disulfide bond" evidence="5">
    <location>
        <begin position="203"/>
        <end position="206"/>
    </location>
</feature>
<dbReference type="Gene3D" id="1.25.10.20">
    <property type="entry name" value="Vitellinogen, superhelical"/>
    <property type="match status" value="1"/>
</dbReference>
<dbReference type="InterPro" id="IPR015819">
    <property type="entry name" value="Lipid_transp_b-sht_shell"/>
</dbReference>
<dbReference type="SMART" id="SM00638">
    <property type="entry name" value="LPD_N"/>
    <property type="match status" value="1"/>
</dbReference>
<dbReference type="InterPro" id="IPR011030">
    <property type="entry name" value="Lipovitellin_superhlx_dom"/>
</dbReference>
<evidence type="ECO:0000256" key="5">
    <source>
        <dbReference type="PROSITE-ProRule" id="PRU00557"/>
    </source>
</evidence>
<dbReference type="GO" id="GO:0045735">
    <property type="term" value="F:nutrient reservoir activity"/>
    <property type="evidence" value="ECO:0007669"/>
    <property type="project" value="UniProtKB-KW"/>
</dbReference>
<dbReference type="PANTHER" id="PTHR23345:SF15">
    <property type="entry name" value="VITELLOGENIN 1-RELATED"/>
    <property type="match status" value="1"/>
</dbReference>
<dbReference type="InterPro" id="IPR015255">
    <property type="entry name" value="Vitellinogen_open_b-sht"/>
</dbReference>
<comment type="caution">
    <text evidence="5">Lacks conserved residue(s) required for the propagation of feature annotation.</text>
</comment>
<keyword evidence="1 6" id="KW-0732">Signal</keyword>
<proteinExistence type="predicted"/>
<dbReference type="Pfam" id="PF09172">
    <property type="entry name" value="Vit_open_b-sht"/>
    <property type="match status" value="1"/>
</dbReference>
<dbReference type="EMBL" id="GEDV01010395">
    <property type="protein sequence ID" value="JAP78162.1"/>
    <property type="molecule type" value="Transcribed_RNA"/>
</dbReference>
<evidence type="ECO:0000256" key="2">
    <source>
        <dbReference type="ARBA" id="ARBA00022761"/>
    </source>
</evidence>
<dbReference type="Gene3D" id="2.30.230.10">
    <property type="entry name" value="Lipovitellin, beta-sheet shell regions, chain A"/>
    <property type="match status" value="1"/>
</dbReference>
<reference evidence="9" key="1">
    <citation type="journal article" date="2016" name="Ticks Tick Borne Dis.">
        <title>De novo assembly and annotation of the salivary gland transcriptome of Rhipicephalus appendiculatus male and female ticks during blood feeding.</title>
        <authorList>
            <person name="de Castro M.H."/>
            <person name="de Klerk D."/>
            <person name="Pienaar R."/>
            <person name="Latif A.A."/>
            <person name="Rees D.J."/>
            <person name="Mans B.J."/>
        </authorList>
    </citation>
    <scope>NUCLEOTIDE SEQUENCE</scope>
    <source>
        <tissue evidence="9">Salivary glands</tissue>
    </source>
</reference>
<keyword evidence="3 5" id="KW-1015">Disulfide bond</keyword>
<dbReference type="Pfam" id="PF01347">
    <property type="entry name" value="Vitellogenin_N"/>
    <property type="match status" value="1"/>
</dbReference>
<dbReference type="SUPFAM" id="SSF48431">
    <property type="entry name" value="Lipovitellin-phosvitin complex, superhelical domain"/>
    <property type="match status" value="1"/>
</dbReference>
<evidence type="ECO:0000259" key="7">
    <source>
        <dbReference type="PROSITE" id="PS51211"/>
    </source>
</evidence>
<dbReference type="InterPro" id="IPR050733">
    <property type="entry name" value="Vitellogenin/Apolipophorin"/>
</dbReference>
<dbReference type="PROSITE" id="PS51211">
    <property type="entry name" value="VITELLOGENIN"/>
    <property type="match status" value="1"/>
</dbReference>
<dbReference type="SUPFAM" id="SSF56968">
    <property type="entry name" value="Lipovitellin-phosvitin complex, beta-sheet shell regions"/>
    <property type="match status" value="2"/>
</dbReference>
<dbReference type="SMART" id="SM00216">
    <property type="entry name" value="VWD"/>
    <property type="match status" value="1"/>
</dbReference>
<dbReference type="GO" id="GO:0005319">
    <property type="term" value="F:lipid transporter activity"/>
    <property type="evidence" value="ECO:0007669"/>
    <property type="project" value="InterPro"/>
</dbReference>
<feature type="signal peptide" evidence="6">
    <location>
        <begin position="1"/>
        <end position="18"/>
    </location>
</feature>
<dbReference type="InterPro" id="IPR015816">
    <property type="entry name" value="Vitellinogen_b-sht_N"/>
</dbReference>